<evidence type="ECO:0000256" key="2">
    <source>
        <dbReference type="ARBA" id="ARBA00006819"/>
    </source>
</evidence>
<dbReference type="GO" id="GO:0002682">
    <property type="term" value="P:regulation of immune system process"/>
    <property type="evidence" value="ECO:0007669"/>
    <property type="project" value="TreeGrafter"/>
</dbReference>
<comment type="subunit">
    <text evidence="6">Monomer. Interacts with AZGP1.</text>
</comment>
<reference evidence="8" key="1">
    <citation type="submission" date="2025-08" db="UniProtKB">
        <authorList>
            <consortium name="Ensembl"/>
        </authorList>
    </citation>
    <scope>IDENTIFICATION</scope>
</reference>
<name>A0A8C9UM49_SPEDA</name>
<keyword evidence="3" id="KW-0964">Secreted</keyword>
<dbReference type="GO" id="GO:0004190">
    <property type="term" value="F:aspartic-type endopeptidase activity"/>
    <property type="evidence" value="ECO:0007669"/>
    <property type="project" value="TreeGrafter"/>
</dbReference>
<dbReference type="GO" id="GO:0006508">
    <property type="term" value="P:proteolysis"/>
    <property type="evidence" value="ECO:0007669"/>
    <property type="project" value="TreeGrafter"/>
</dbReference>
<comment type="similarity">
    <text evidence="2">Belongs to the PIP family.</text>
</comment>
<dbReference type="Proteomes" id="UP000694422">
    <property type="component" value="Unplaced"/>
</dbReference>
<reference evidence="8" key="2">
    <citation type="submission" date="2025-09" db="UniProtKB">
        <authorList>
            <consortium name="Ensembl"/>
        </authorList>
    </citation>
    <scope>IDENTIFICATION</scope>
</reference>
<evidence type="ECO:0000256" key="1">
    <source>
        <dbReference type="ARBA" id="ARBA00004613"/>
    </source>
</evidence>
<evidence type="ECO:0000256" key="3">
    <source>
        <dbReference type="ARBA" id="ARBA00022525"/>
    </source>
</evidence>
<dbReference type="InterPro" id="IPR014756">
    <property type="entry name" value="Ig_E-set"/>
</dbReference>
<dbReference type="InterPro" id="IPR013783">
    <property type="entry name" value="Ig-like_fold"/>
</dbReference>
<protein>
    <recommendedName>
        <fullName evidence="7">Prolactin-induced protein</fullName>
    </recommendedName>
</protein>
<dbReference type="Ensembl" id="ENSSDAT00000008800.1">
    <property type="protein sequence ID" value="ENSSDAP00000007729.1"/>
    <property type="gene ID" value="ENSSDAG00000007037.1"/>
</dbReference>
<evidence type="ECO:0000313" key="9">
    <source>
        <dbReference type="Proteomes" id="UP000694422"/>
    </source>
</evidence>
<comment type="subcellular location">
    <subcellularLocation>
        <location evidence="1">Secreted</location>
    </subcellularLocation>
</comment>
<accession>A0A8C9UM49</accession>
<dbReference type="GO" id="GO:0005615">
    <property type="term" value="C:extracellular space"/>
    <property type="evidence" value="ECO:0007669"/>
    <property type="project" value="TreeGrafter"/>
</dbReference>
<keyword evidence="5" id="KW-1015">Disulfide bond</keyword>
<keyword evidence="9" id="KW-1185">Reference proteome</keyword>
<evidence type="ECO:0000256" key="4">
    <source>
        <dbReference type="ARBA" id="ARBA00022729"/>
    </source>
</evidence>
<dbReference type="Pfam" id="PF05326">
    <property type="entry name" value="SVA"/>
    <property type="match status" value="1"/>
</dbReference>
<evidence type="ECO:0000313" key="8">
    <source>
        <dbReference type="Ensembl" id="ENSSDAP00000007729.1"/>
    </source>
</evidence>
<sequence length="110" mass="13038">MLNFDVDFPQRARANEEVTLKLKVLTELRECMVIKTHLQSNPQIEGPFNYRYTRCLCEDTPVTFFWDFQTNSKYKCMVDIINEKNICIEDISVVPNEANRYYTVRTLFIG</sequence>
<dbReference type="InterPro" id="IPR007990">
    <property type="entry name" value="PIP"/>
</dbReference>
<dbReference type="PANTHER" id="PTHR15096:SF5">
    <property type="entry name" value="PROLACTIN-INDUCIBLE PROTEIN"/>
    <property type="match status" value="1"/>
</dbReference>
<keyword evidence="4" id="KW-0732">Signal</keyword>
<organism evidence="8 9">
    <name type="scientific">Spermophilus dauricus</name>
    <name type="common">Daurian ground squirrel</name>
    <dbReference type="NCBI Taxonomy" id="99837"/>
    <lineage>
        <taxon>Eukaryota</taxon>
        <taxon>Metazoa</taxon>
        <taxon>Chordata</taxon>
        <taxon>Craniata</taxon>
        <taxon>Vertebrata</taxon>
        <taxon>Euteleostomi</taxon>
        <taxon>Mammalia</taxon>
        <taxon>Eutheria</taxon>
        <taxon>Euarchontoglires</taxon>
        <taxon>Glires</taxon>
        <taxon>Rodentia</taxon>
        <taxon>Sciuromorpha</taxon>
        <taxon>Sciuridae</taxon>
        <taxon>Xerinae</taxon>
        <taxon>Marmotini</taxon>
        <taxon>Spermophilus</taxon>
    </lineage>
</organism>
<evidence type="ECO:0000256" key="7">
    <source>
        <dbReference type="ARBA" id="ARBA00032342"/>
    </source>
</evidence>
<dbReference type="PANTHER" id="PTHR15096">
    <property type="entry name" value="PROLACTIN-INDUCIBLE PROTEIN/SEMINAL VESICLE ANTIGEN"/>
    <property type="match status" value="1"/>
</dbReference>
<dbReference type="SUPFAM" id="SSF81296">
    <property type="entry name" value="E set domains"/>
    <property type="match status" value="1"/>
</dbReference>
<proteinExistence type="inferred from homology"/>
<evidence type="ECO:0000256" key="5">
    <source>
        <dbReference type="ARBA" id="ARBA00023157"/>
    </source>
</evidence>
<dbReference type="Gene3D" id="2.60.40.10">
    <property type="entry name" value="Immunoglobulins"/>
    <property type="match status" value="1"/>
</dbReference>
<dbReference type="AlphaFoldDB" id="A0A8C9UM49"/>
<evidence type="ECO:0000256" key="6">
    <source>
        <dbReference type="ARBA" id="ARBA00025932"/>
    </source>
</evidence>